<evidence type="ECO:0000313" key="3">
    <source>
        <dbReference type="Proteomes" id="UP000481643"/>
    </source>
</evidence>
<dbReference type="EMBL" id="WBVX01000002">
    <property type="protein sequence ID" value="KAB2689669.1"/>
    <property type="molecule type" value="Genomic_DNA"/>
</dbReference>
<sequence length="77" mass="9006">MQAKMKKQIKSFIAELEERIETFSAAIDEMRDEYESKSERWQDSEKGEAALEDIDNCENVYSEVENLLESLRALVDE</sequence>
<organism evidence="2 3">
    <name type="scientific">Brucella tritici</name>
    <dbReference type="NCBI Taxonomy" id="94626"/>
    <lineage>
        <taxon>Bacteria</taxon>
        <taxon>Pseudomonadati</taxon>
        <taxon>Pseudomonadota</taxon>
        <taxon>Alphaproteobacteria</taxon>
        <taxon>Hyphomicrobiales</taxon>
        <taxon>Brucellaceae</taxon>
        <taxon>Brucella/Ochrobactrum group</taxon>
        <taxon>Brucella</taxon>
    </lineage>
</organism>
<accession>A0A6L3YVX8</accession>
<dbReference type="AlphaFoldDB" id="A0A6L3YVX8"/>
<feature type="coiled-coil region" evidence="1">
    <location>
        <begin position="13"/>
        <end position="77"/>
    </location>
</feature>
<dbReference type="RefSeq" id="WP_151651048.1">
    <property type="nucleotide sequence ID" value="NZ_WBVX01000002.1"/>
</dbReference>
<keyword evidence="1" id="KW-0175">Coiled coil</keyword>
<name>A0A6L3YVX8_9HYPH</name>
<comment type="caution">
    <text evidence="2">The sequence shown here is derived from an EMBL/GenBank/DDBJ whole genome shotgun (WGS) entry which is preliminary data.</text>
</comment>
<reference evidence="2 3" key="1">
    <citation type="submission" date="2019-09" db="EMBL/GenBank/DDBJ databases">
        <title>Taxonomic organization of the family Brucellaceae based on a phylogenomic approach.</title>
        <authorList>
            <person name="Leclercq S."/>
            <person name="Cloeckaert A."/>
            <person name="Zygmunt M.S."/>
        </authorList>
    </citation>
    <scope>NUCLEOTIDE SEQUENCE [LARGE SCALE GENOMIC DNA]</scope>
    <source>
        <strain evidence="2 3">WS1830</strain>
    </source>
</reference>
<gene>
    <name evidence="2" type="ORF">F9L08_03150</name>
</gene>
<dbReference type="Proteomes" id="UP000481643">
    <property type="component" value="Unassembled WGS sequence"/>
</dbReference>
<proteinExistence type="predicted"/>
<evidence type="ECO:0000313" key="2">
    <source>
        <dbReference type="EMBL" id="KAB2689669.1"/>
    </source>
</evidence>
<evidence type="ECO:0000256" key="1">
    <source>
        <dbReference type="SAM" id="Coils"/>
    </source>
</evidence>
<protein>
    <submittedName>
        <fullName evidence="2">Uncharacterized protein</fullName>
    </submittedName>
</protein>